<dbReference type="SMART" id="SM00198">
    <property type="entry name" value="SCP"/>
    <property type="match status" value="1"/>
</dbReference>
<feature type="signal peptide" evidence="1">
    <location>
        <begin position="1"/>
        <end position="18"/>
    </location>
</feature>
<evidence type="ECO:0000256" key="1">
    <source>
        <dbReference type="SAM" id="SignalP"/>
    </source>
</evidence>
<proteinExistence type="predicted"/>
<dbReference type="InterPro" id="IPR001283">
    <property type="entry name" value="CRISP-related"/>
</dbReference>
<dbReference type="AlphaFoldDB" id="A0A813JW97"/>
<dbReference type="Gene3D" id="3.40.33.10">
    <property type="entry name" value="CAP"/>
    <property type="match status" value="1"/>
</dbReference>
<reference evidence="3" key="1">
    <citation type="submission" date="2021-02" db="EMBL/GenBank/DDBJ databases">
        <authorList>
            <person name="Dougan E. K."/>
            <person name="Rhodes N."/>
            <person name="Thang M."/>
            <person name="Chan C."/>
        </authorList>
    </citation>
    <scope>NUCLEOTIDE SEQUENCE</scope>
</reference>
<dbReference type="EMBL" id="CAJNNW010026528">
    <property type="protein sequence ID" value="CAE8686053.1"/>
    <property type="molecule type" value="Genomic_DNA"/>
</dbReference>
<sequence length="394" mass="42678">MTGLRVAVLAVLCGSAAASDFEDLLASLKGKTTVDCKAVCKSVGKSFSGMGMSSAGEVAFWNCKCGSDRVVVACTGKPFMQCCKDKCAGADCPSKPAGWSCPSGGGCSSKKCKSDNWKEWVAAHNIYRCMHDVPALSWNEDVYADAAKHFKSVKTMIHSKMYDVKPPAGPAGENLFQGTGKYSPLDAVKAWYSEIKDCGKMPGCKNGATKPVGHFTAMSWNGAKDIGCFNNKYNLWGCRYKALDYKSCNTPNYGSDEDWAHNVYPRKNTFKDCLAKVKKCGLPAPKGSEAVDSTTGYDEEDFDLADVLPGGTGVTYLGAFATASLSLAAAAGLVRVWKSSRQPSLVVDSALMQSDTEQEVPVQRWKCQRSAEIQRWEVCEWCTRLIGYLSDPRQ</sequence>
<evidence type="ECO:0000313" key="4">
    <source>
        <dbReference type="Proteomes" id="UP000626109"/>
    </source>
</evidence>
<evidence type="ECO:0000313" key="3">
    <source>
        <dbReference type="EMBL" id="CAE8686053.1"/>
    </source>
</evidence>
<name>A0A813JW97_POLGL</name>
<feature type="chain" id="PRO_5032908477" description="SCP domain-containing protein" evidence="1">
    <location>
        <begin position="19"/>
        <end position="394"/>
    </location>
</feature>
<accession>A0A813JW97</accession>
<comment type="caution">
    <text evidence="3">The sequence shown here is derived from an EMBL/GenBank/DDBJ whole genome shotgun (WGS) entry which is preliminary data.</text>
</comment>
<evidence type="ECO:0000259" key="2">
    <source>
        <dbReference type="SMART" id="SM00198"/>
    </source>
</evidence>
<gene>
    <name evidence="3" type="ORF">PGLA2088_LOCUS24792</name>
</gene>
<protein>
    <recommendedName>
        <fullName evidence="2">SCP domain-containing protein</fullName>
    </recommendedName>
</protein>
<dbReference type="PANTHER" id="PTHR10334">
    <property type="entry name" value="CYSTEINE-RICH SECRETORY PROTEIN-RELATED"/>
    <property type="match status" value="1"/>
</dbReference>
<organism evidence="3 4">
    <name type="scientific">Polarella glacialis</name>
    <name type="common">Dinoflagellate</name>
    <dbReference type="NCBI Taxonomy" id="89957"/>
    <lineage>
        <taxon>Eukaryota</taxon>
        <taxon>Sar</taxon>
        <taxon>Alveolata</taxon>
        <taxon>Dinophyceae</taxon>
        <taxon>Suessiales</taxon>
        <taxon>Suessiaceae</taxon>
        <taxon>Polarella</taxon>
    </lineage>
</organism>
<dbReference type="SUPFAM" id="SSF55797">
    <property type="entry name" value="PR-1-like"/>
    <property type="match status" value="1"/>
</dbReference>
<feature type="domain" description="SCP" evidence="2">
    <location>
        <begin position="115"/>
        <end position="247"/>
    </location>
</feature>
<dbReference type="InterPro" id="IPR014044">
    <property type="entry name" value="CAP_dom"/>
</dbReference>
<dbReference type="Pfam" id="PF00188">
    <property type="entry name" value="CAP"/>
    <property type="match status" value="1"/>
</dbReference>
<keyword evidence="1" id="KW-0732">Signal</keyword>
<dbReference type="InterPro" id="IPR035940">
    <property type="entry name" value="CAP_sf"/>
</dbReference>
<dbReference type="Proteomes" id="UP000626109">
    <property type="component" value="Unassembled WGS sequence"/>
</dbReference>